<evidence type="ECO:0000313" key="4">
    <source>
        <dbReference type="Proteomes" id="UP000242317"/>
    </source>
</evidence>
<dbReference type="InterPro" id="IPR046158">
    <property type="entry name" value="DUF6160"/>
</dbReference>
<protein>
    <recommendedName>
        <fullName evidence="2">DUF6160 domain-containing protein</fullName>
    </recommendedName>
</protein>
<feature type="signal peptide" evidence="1">
    <location>
        <begin position="1"/>
        <end position="21"/>
    </location>
</feature>
<evidence type="ECO:0000256" key="1">
    <source>
        <dbReference type="SAM" id="SignalP"/>
    </source>
</evidence>
<dbReference type="OrthoDB" id="6078536at2"/>
<accession>A0A1G6J3J1</accession>
<gene>
    <name evidence="3" type="ORF">SAMN05421749_103207</name>
</gene>
<proteinExistence type="predicted"/>
<organism evidence="3 4">
    <name type="scientific">Acinetobacter marinus</name>
    <dbReference type="NCBI Taxonomy" id="281375"/>
    <lineage>
        <taxon>Bacteria</taxon>
        <taxon>Pseudomonadati</taxon>
        <taxon>Pseudomonadota</taxon>
        <taxon>Gammaproteobacteria</taxon>
        <taxon>Moraxellales</taxon>
        <taxon>Moraxellaceae</taxon>
        <taxon>Acinetobacter</taxon>
    </lineage>
</organism>
<feature type="domain" description="DUF6160" evidence="2">
    <location>
        <begin position="1"/>
        <end position="79"/>
    </location>
</feature>
<feature type="chain" id="PRO_5017204836" description="DUF6160 domain-containing protein" evidence="1">
    <location>
        <begin position="22"/>
        <end position="302"/>
    </location>
</feature>
<keyword evidence="1" id="KW-0732">Signal</keyword>
<dbReference type="EMBL" id="FMYK01000003">
    <property type="protein sequence ID" value="SDC12526.1"/>
    <property type="molecule type" value="Genomic_DNA"/>
</dbReference>
<keyword evidence="4" id="KW-1185">Reference proteome</keyword>
<name>A0A1G6J3J1_9GAMM</name>
<dbReference type="AlphaFoldDB" id="A0A1G6J3J1"/>
<reference evidence="4" key="1">
    <citation type="submission" date="2016-09" db="EMBL/GenBank/DDBJ databases">
        <authorList>
            <person name="Varghese N."/>
            <person name="Submissions S."/>
        </authorList>
    </citation>
    <scope>NUCLEOTIDE SEQUENCE [LARGE SCALE GENOMIC DNA]</scope>
    <source>
        <strain evidence="4">ANC 3699</strain>
    </source>
</reference>
<dbReference type="Proteomes" id="UP000242317">
    <property type="component" value="Unassembled WGS sequence"/>
</dbReference>
<dbReference type="RefSeq" id="WP_092617982.1">
    <property type="nucleotide sequence ID" value="NZ_FMYK01000003.1"/>
</dbReference>
<dbReference type="Pfam" id="PF19657">
    <property type="entry name" value="DUF6160"/>
    <property type="match status" value="1"/>
</dbReference>
<evidence type="ECO:0000259" key="2">
    <source>
        <dbReference type="Pfam" id="PF19657"/>
    </source>
</evidence>
<sequence length="302" mass="29634">MKLFSKIALVSAMAISANAMALESMDDEALSAATGQDGITVTVVTSGITIDKLLIHDNDGLDSSVATNGGTNLGGTGIAGDNTTGAAGAIVVNDVTVGVSATQANPLFGGALARITIDTDSGAGGGATGNPFLNINMKNNGIDIGVGSIAVAASNDVSAMVGARRGAGAETEIISGLDLTVGASEMNIQLGAQPQGAMIVANGTIQGGLTINSLDLVDTVAGGDISIGGMKITSENNANLVVNTKISVLPDTHATGGGLSITSTGAKDLYIDSLALGNDHSIGSIEVQGLDMGNSSILVSGH</sequence>
<evidence type="ECO:0000313" key="3">
    <source>
        <dbReference type="EMBL" id="SDC12526.1"/>
    </source>
</evidence>